<evidence type="ECO:0000256" key="5">
    <source>
        <dbReference type="ARBA" id="ARBA00023002"/>
    </source>
</evidence>
<dbReference type="Pfam" id="PF00067">
    <property type="entry name" value="p450"/>
    <property type="match status" value="1"/>
</dbReference>
<keyword evidence="10" id="KW-0472">Membrane</keyword>
<sequence length="524" mass="58623">MELHFPAIPFLSHLITPMELQFPTIPFLSLFLLFAVIAIKLTKSTSQKTRARKLPPSPWRLPIIGHLHHLVGAVPHRALRELSLRHGPLMHLRLGQVDHIVVSSPEAAKEILTTHDLTFASRTKLFASDVLAYGGTNLVFAPYGSYWRLLRKICVQELLSPKRVNSFRTCREEEMSDLVGSISTISKSPVNLSDLLFLSTKNLVSRVAFGKKCKHGLRFHAAAKEGIELVSGLCVADLFPSMKFIDVLSGGSSKASKVHQEIDKVLEEIIKEHQEKRSSMNSNRGAPGEDEDLVDVLLDVMENGKLEFPLALDNIKAVILDMFLGGTDTASTTLEWAMSELARHPEAMQKAQAEVRQALKGKAKIQEEDISELHYMKLVIKETLRLHPPVPLLLPRDCSETCELEGYDIPMGSRVIINVWAIARDARYWGDAESFRPERFYVSSVEYLAGSFEYLPFGGGRRVCPGFTFGMAHLELALANLLFYFDWKLPHGIAPKDLDMEESMGATVSRKSALWLIATPHEPI</sequence>
<dbReference type="SUPFAM" id="SSF48264">
    <property type="entry name" value="Cytochrome P450"/>
    <property type="match status" value="1"/>
</dbReference>
<dbReference type="InParanoid" id="A0A6I9R6R4"/>
<protein>
    <submittedName>
        <fullName evidence="12">Premnaspirodiene oxygenase</fullName>
    </submittedName>
</protein>
<dbReference type="Gene3D" id="1.10.630.10">
    <property type="entry name" value="Cytochrome P450"/>
    <property type="match status" value="1"/>
</dbReference>
<dbReference type="InterPro" id="IPR002401">
    <property type="entry name" value="Cyt_P450_E_grp-I"/>
</dbReference>
<dbReference type="GeneID" id="105045130"/>
<accession>A0A6I9R6R4</accession>
<evidence type="ECO:0000256" key="8">
    <source>
        <dbReference type="PIRSR" id="PIRSR602401-1"/>
    </source>
</evidence>
<name>A0A6I9R6R4_ELAGV</name>
<dbReference type="GO" id="GO:0005506">
    <property type="term" value="F:iron ion binding"/>
    <property type="evidence" value="ECO:0007669"/>
    <property type="project" value="InterPro"/>
</dbReference>
<dbReference type="GO" id="GO:0004497">
    <property type="term" value="F:monooxygenase activity"/>
    <property type="evidence" value="ECO:0007669"/>
    <property type="project" value="UniProtKB-KW"/>
</dbReference>
<dbReference type="PRINTS" id="PR00385">
    <property type="entry name" value="P450"/>
</dbReference>
<evidence type="ECO:0000256" key="1">
    <source>
        <dbReference type="ARBA" id="ARBA00001971"/>
    </source>
</evidence>
<keyword evidence="6 8" id="KW-0408">Iron</keyword>
<dbReference type="FunFam" id="1.10.630.10:FF:000008">
    <property type="entry name" value="Cytochrome P450 71D8"/>
    <property type="match status" value="1"/>
</dbReference>
<evidence type="ECO:0000256" key="9">
    <source>
        <dbReference type="RuleBase" id="RU000461"/>
    </source>
</evidence>
<dbReference type="OrthoDB" id="1470350at2759"/>
<dbReference type="AlphaFoldDB" id="A0A6I9R6R4"/>
<dbReference type="PROSITE" id="PS00086">
    <property type="entry name" value="CYTOCHROME_P450"/>
    <property type="match status" value="1"/>
</dbReference>
<dbReference type="CDD" id="cd11072">
    <property type="entry name" value="CYP71-like"/>
    <property type="match status" value="1"/>
</dbReference>
<keyword evidence="5 9" id="KW-0560">Oxidoreductase</keyword>
<evidence type="ECO:0000256" key="4">
    <source>
        <dbReference type="ARBA" id="ARBA00022723"/>
    </source>
</evidence>
<comment type="cofactor">
    <cofactor evidence="1 8">
        <name>heme</name>
        <dbReference type="ChEBI" id="CHEBI:30413"/>
    </cofactor>
</comment>
<dbReference type="InterPro" id="IPR001128">
    <property type="entry name" value="Cyt_P450"/>
</dbReference>
<feature type="transmembrane region" description="Helical" evidence="10">
    <location>
        <begin position="20"/>
        <end position="42"/>
    </location>
</feature>
<dbReference type="InterPro" id="IPR017972">
    <property type="entry name" value="Cyt_P450_CS"/>
</dbReference>
<organism evidence="11 12">
    <name type="scientific">Elaeis guineensis var. tenera</name>
    <name type="common">Oil palm</name>
    <dbReference type="NCBI Taxonomy" id="51953"/>
    <lineage>
        <taxon>Eukaryota</taxon>
        <taxon>Viridiplantae</taxon>
        <taxon>Streptophyta</taxon>
        <taxon>Embryophyta</taxon>
        <taxon>Tracheophyta</taxon>
        <taxon>Spermatophyta</taxon>
        <taxon>Magnoliopsida</taxon>
        <taxon>Liliopsida</taxon>
        <taxon>Arecaceae</taxon>
        <taxon>Arecoideae</taxon>
        <taxon>Cocoseae</taxon>
        <taxon>Elaeidinae</taxon>
        <taxon>Elaeis</taxon>
    </lineage>
</organism>
<keyword evidence="3 8" id="KW-0349">Heme</keyword>
<dbReference type="RefSeq" id="XP_010921587.2">
    <property type="nucleotide sequence ID" value="XM_010923285.3"/>
</dbReference>
<dbReference type="Proteomes" id="UP000504607">
    <property type="component" value="Chromosome 5"/>
</dbReference>
<keyword evidence="7 9" id="KW-0503">Monooxygenase</keyword>
<dbReference type="InterPro" id="IPR036396">
    <property type="entry name" value="Cyt_P450_sf"/>
</dbReference>
<evidence type="ECO:0000313" key="11">
    <source>
        <dbReference type="Proteomes" id="UP000504607"/>
    </source>
</evidence>
<keyword evidence="11" id="KW-1185">Reference proteome</keyword>
<gene>
    <name evidence="12" type="primary">LOC105045130</name>
</gene>
<evidence type="ECO:0000256" key="7">
    <source>
        <dbReference type="ARBA" id="ARBA00023033"/>
    </source>
</evidence>
<keyword evidence="10" id="KW-0812">Transmembrane</keyword>
<comment type="similarity">
    <text evidence="2 9">Belongs to the cytochrome P450 family.</text>
</comment>
<dbReference type="GO" id="GO:0016114">
    <property type="term" value="P:terpenoid biosynthetic process"/>
    <property type="evidence" value="ECO:0007669"/>
    <property type="project" value="UniProtKB-ARBA"/>
</dbReference>
<evidence type="ECO:0000256" key="10">
    <source>
        <dbReference type="SAM" id="Phobius"/>
    </source>
</evidence>
<reference evidence="12" key="1">
    <citation type="submission" date="2025-08" db="UniProtKB">
        <authorList>
            <consortium name="RefSeq"/>
        </authorList>
    </citation>
    <scope>IDENTIFICATION</scope>
</reference>
<proteinExistence type="inferred from homology"/>
<evidence type="ECO:0000313" key="12">
    <source>
        <dbReference type="RefSeq" id="XP_010921587.2"/>
    </source>
</evidence>
<dbReference type="PANTHER" id="PTHR47955:SF8">
    <property type="entry name" value="CYTOCHROME P450 71D11-LIKE"/>
    <property type="match status" value="1"/>
</dbReference>
<dbReference type="KEGG" id="egu:105045130"/>
<dbReference type="GO" id="GO:0020037">
    <property type="term" value="F:heme binding"/>
    <property type="evidence" value="ECO:0007669"/>
    <property type="project" value="InterPro"/>
</dbReference>
<keyword evidence="10" id="KW-1133">Transmembrane helix</keyword>
<keyword evidence="4 8" id="KW-0479">Metal-binding</keyword>
<dbReference type="GO" id="GO:0016705">
    <property type="term" value="F:oxidoreductase activity, acting on paired donors, with incorporation or reduction of molecular oxygen"/>
    <property type="evidence" value="ECO:0007669"/>
    <property type="project" value="InterPro"/>
</dbReference>
<dbReference type="PRINTS" id="PR00463">
    <property type="entry name" value="EP450I"/>
</dbReference>
<evidence type="ECO:0000256" key="3">
    <source>
        <dbReference type="ARBA" id="ARBA00022617"/>
    </source>
</evidence>
<dbReference type="PANTHER" id="PTHR47955">
    <property type="entry name" value="CYTOCHROME P450 FAMILY 71 PROTEIN"/>
    <property type="match status" value="1"/>
</dbReference>
<feature type="binding site" description="axial binding residue" evidence="8">
    <location>
        <position position="464"/>
    </location>
    <ligand>
        <name>heme</name>
        <dbReference type="ChEBI" id="CHEBI:30413"/>
    </ligand>
    <ligandPart>
        <name>Fe</name>
        <dbReference type="ChEBI" id="CHEBI:18248"/>
    </ligandPart>
</feature>
<evidence type="ECO:0000256" key="2">
    <source>
        <dbReference type="ARBA" id="ARBA00010617"/>
    </source>
</evidence>
<evidence type="ECO:0000256" key="6">
    <source>
        <dbReference type="ARBA" id="ARBA00023004"/>
    </source>
</evidence>